<evidence type="ECO:0000256" key="19">
    <source>
        <dbReference type="ARBA" id="ARBA00033150"/>
    </source>
</evidence>
<organism evidence="22 23">
    <name type="scientific">Byssothecium circinans</name>
    <dbReference type="NCBI Taxonomy" id="147558"/>
    <lineage>
        <taxon>Eukaryota</taxon>
        <taxon>Fungi</taxon>
        <taxon>Dikarya</taxon>
        <taxon>Ascomycota</taxon>
        <taxon>Pezizomycotina</taxon>
        <taxon>Dothideomycetes</taxon>
        <taxon>Pleosporomycetidae</taxon>
        <taxon>Pleosporales</taxon>
        <taxon>Massarineae</taxon>
        <taxon>Massarinaceae</taxon>
        <taxon>Byssothecium</taxon>
    </lineage>
</organism>
<comment type="cofactor">
    <cofactor evidence="1">
        <name>Zn(2+)</name>
        <dbReference type="ChEBI" id="CHEBI:29105"/>
    </cofactor>
</comment>
<evidence type="ECO:0000256" key="14">
    <source>
        <dbReference type="ARBA" id="ARBA00023128"/>
    </source>
</evidence>
<evidence type="ECO:0000256" key="17">
    <source>
        <dbReference type="ARBA" id="ARBA00023284"/>
    </source>
</evidence>
<evidence type="ECO:0000256" key="12">
    <source>
        <dbReference type="ARBA" id="ARBA00023002"/>
    </source>
</evidence>
<keyword evidence="9" id="KW-0809">Transit peptide</keyword>
<name>A0A6A5THH7_9PLEO</name>
<feature type="region of interest" description="Disordered" evidence="20">
    <location>
        <begin position="211"/>
        <end position="290"/>
    </location>
</feature>
<dbReference type="Proteomes" id="UP000800035">
    <property type="component" value="Unassembled WGS sequence"/>
</dbReference>
<dbReference type="GO" id="GO:0005743">
    <property type="term" value="C:mitochondrial inner membrane"/>
    <property type="evidence" value="ECO:0007669"/>
    <property type="project" value="UniProtKB-SubCell"/>
</dbReference>
<dbReference type="GO" id="GO:0045041">
    <property type="term" value="P:protein import into mitochondrial intermembrane space"/>
    <property type="evidence" value="ECO:0007669"/>
    <property type="project" value="InterPro"/>
</dbReference>
<keyword evidence="8" id="KW-0653">Protein transport</keyword>
<dbReference type="PROSITE" id="PS51808">
    <property type="entry name" value="CHCH"/>
    <property type="match status" value="1"/>
</dbReference>
<evidence type="ECO:0000313" key="22">
    <source>
        <dbReference type="EMBL" id="KAF1952313.1"/>
    </source>
</evidence>
<keyword evidence="17" id="KW-0676">Redox-active center</keyword>
<protein>
    <recommendedName>
        <fullName evidence="4">Mitochondrial intermembrane space import and assembly protein 40</fullName>
    </recommendedName>
    <alternativeName>
        <fullName evidence="19">Mitochondrial import inner membrane translocase TIM40</fullName>
    </alternativeName>
</protein>
<keyword evidence="12" id="KW-0560">Oxidoreductase</keyword>
<keyword evidence="11" id="KW-1133">Transmembrane helix</keyword>
<dbReference type="EMBL" id="ML977011">
    <property type="protein sequence ID" value="KAF1952313.1"/>
    <property type="molecule type" value="Genomic_DNA"/>
</dbReference>
<evidence type="ECO:0000256" key="7">
    <source>
        <dbReference type="ARBA" id="ARBA00022792"/>
    </source>
</evidence>
<keyword evidence="5" id="KW-0813">Transport</keyword>
<dbReference type="InterPro" id="IPR010625">
    <property type="entry name" value="CHCH"/>
</dbReference>
<gene>
    <name evidence="22" type="ORF">CC80DRAFT_495386</name>
</gene>
<feature type="compositionally biased region" description="Acidic residues" evidence="20">
    <location>
        <begin position="211"/>
        <end position="225"/>
    </location>
</feature>
<comment type="function">
    <text evidence="18">Required for the import and folding of small cysteine-containing proteins (small Tim) in the mitochondrial intermembrane space (IMS). Forms a redox cycle with ERV1 that involves a disulfide relay system. Precursor proteins to be imported into the IMS are translocated in their reduced form into the mitochondria. The oxidized form of MIA40 forms a transient intermolecular disulfide bridge with the reduced precursor protein, resulting in oxidation of the precursor protein that now contains an intramolecular disulfide bond and is able to undergo folding in the IMS.</text>
</comment>
<evidence type="ECO:0000256" key="6">
    <source>
        <dbReference type="ARBA" id="ARBA00022692"/>
    </source>
</evidence>
<evidence type="ECO:0000256" key="9">
    <source>
        <dbReference type="ARBA" id="ARBA00022946"/>
    </source>
</evidence>
<keyword evidence="16" id="KW-1015">Disulfide bond</keyword>
<dbReference type="GO" id="GO:0005758">
    <property type="term" value="C:mitochondrial intermembrane space"/>
    <property type="evidence" value="ECO:0007669"/>
    <property type="project" value="TreeGrafter"/>
</dbReference>
<evidence type="ECO:0000256" key="15">
    <source>
        <dbReference type="ARBA" id="ARBA00023136"/>
    </source>
</evidence>
<sequence>MFRPATRSIARPSAVRAIPRATAAPTRRFLSTAPPSQKSRSWKNLAARIGIAGAVIYYYNTTQVFAEEPRHVVKQLPETDEENEHLPTIEALAQQRQQRKAELEAAAAKEAAGAQQQDEGGAATSVAGGDVQGLEDEAGQQGAFNPETGEINWDCPCLGGMADGPCGEEFKAAFSCFVYSTEEPKGMDCIEKFKDMQTCFRKYPDVYGAELESDEEDDVTADDIPADGAPLPDKTSAHVPETAATPATETEETPSPAPAEFASKHSLTQPSKHNPNGLVPESYRPESKSE</sequence>
<comment type="cofactor">
    <cofactor evidence="2">
        <name>Cu(2+)</name>
        <dbReference type="ChEBI" id="CHEBI:29036"/>
    </cofactor>
</comment>
<evidence type="ECO:0000256" key="20">
    <source>
        <dbReference type="SAM" id="MobiDB-lite"/>
    </source>
</evidence>
<dbReference type="InterPro" id="IPR039289">
    <property type="entry name" value="CHCHD4"/>
</dbReference>
<accession>A0A6A5THH7</accession>
<evidence type="ECO:0000256" key="13">
    <source>
        <dbReference type="ARBA" id="ARBA00023010"/>
    </source>
</evidence>
<keyword evidence="7" id="KW-0999">Mitochondrion inner membrane</keyword>
<evidence type="ECO:0000256" key="10">
    <source>
        <dbReference type="ARBA" id="ARBA00022968"/>
    </source>
</evidence>
<feature type="compositionally biased region" description="Polar residues" evidence="20">
    <location>
        <begin position="265"/>
        <end position="274"/>
    </location>
</feature>
<keyword evidence="6" id="KW-0812">Transmembrane</keyword>
<dbReference type="FunFam" id="1.10.287.2900:FF:000002">
    <property type="entry name" value="Mitochondrial intermembrane space import and assembly protein"/>
    <property type="match status" value="1"/>
</dbReference>
<keyword evidence="23" id="KW-1185">Reference proteome</keyword>
<dbReference type="PANTHER" id="PTHR21622">
    <property type="entry name" value="COILED-COIL-HELIX-COILED-COIL-HELIX DOMAIN CONTAINING 4"/>
    <property type="match status" value="1"/>
</dbReference>
<evidence type="ECO:0000259" key="21">
    <source>
        <dbReference type="Pfam" id="PF06747"/>
    </source>
</evidence>
<dbReference type="AlphaFoldDB" id="A0A6A5THH7"/>
<feature type="region of interest" description="Disordered" evidence="20">
    <location>
        <begin position="94"/>
        <end position="128"/>
    </location>
</feature>
<evidence type="ECO:0000256" key="8">
    <source>
        <dbReference type="ARBA" id="ARBA00022927"/>
    </source>
</evidence>
<evidence type="ECO:0000256" key="11">
    <source>
        <dbReference type="ARBA" id="ARBA00022989"/>
    </source>
</evidence>
<evidence type="ECO:0000256" key="3">
    <source>
        <dbReference type="ARBA" id="ARBA00004164"/>
    </source>
</evidence>
<dbReference type="GO" id="GO:0015035">
    <property type="term" value="F:protein-disulfide reductase activity"/>
    <property type="evidence" value="ECO:0007669"/>
    <property type="project" value="InterPro"/>
</dbReference>
<keyword evidence="15" id="KW-0472">Membrane</keyword>
<evidence type="ECO:0000256" key="5">
    <source>
        <dbReference type="ARBA" id="ARBA00022448"/>
    </source>
</evidence>
<evidence type="ECO:0000256" key="4">
    <source>
        <dbReference type="ARBA" id="ARBA00013714"/>
    </source>
</evidence>
<dbReference type="Gene3D" id="1.10.287.2900">
    <property type="match status" value="1"/>
</dbReference>
<reference evidence="22" key="1">
    <citation type="journal article" date="2020" name="Stud. Mycol.">
        <title>101 Dothideomycetes genomes: a test case for predicting lifestyles and emergence of pathogens.</title>
        <authorList>
            <person name="Haridas S."/>
            <person name="Albert R."/>
            <person name="Binder M."/>
            <person name="Bloem J."/>
            <person name="Labutti K."/>
            <person name="Salamov A."/>
            <person name="Andreopoulos B."/>
            <person name="Baker S."/>
            <person name="Barry K."/>
            <person name="Bills G."/>
            <person name="Bluhm B."/>
            <person name="Cannon C."/>
            <person name="Castanera R."/>
            <person name="Culley D."/>
            <person name="Daum C."/>
            <person name="Ezra D."/>
            <person name="Gonzalez J."/>
            <person name="Henrissat B."/>
            <person name="Kuo A."/>
            <person name="Liang C."/>
            <person name="Lipzen A."/>
            <person name="Lutzoni F."/>
            <person name="Magnuson J."/>
            <person name="Mondo S."/>
            <person name="Nolan M."/>
            <person name="Ohm R."/>
            <person name="Pangilinan J."/>
            <person name="Park H.-J."/>
            <person name="Ramirez L."/>
            <person name="Alfaro M."/>
            <person name="Sun H."/>
            <person name="Tritt A."/>
            <person name="Yoshinaga Y."/>
            <person name="Zwiers L.-H."/>
            <person name="Turgeon B."/>
            <person name="Goodwin S."/>
            <person name="Spatafora J."/>
            <person name="Crous P."/>
            <person name="Grigoriev I."/>
        </authorList>
    </citation>
    <scope>NUCLEOTIDE SEQUENCE</scope>
    <source>
        <strain evidence="22">CBS 675.92</strain>
    </source>
</reference>
<evidence type="ECO:0000256" key="2">
    <source>
        <dbReference type="ARBA" id="ARBA00001973"/>
    </source>
</evidence>
<comment type="subcellular location">
    <subcellularLocation>
        <location evidence="3">Mitochondrion inner membrane</location>
        <topology evidence="3">Single-pass type II membrane protein</topology>
        <orientation evidence="3">Intermembrane side</orientation>
    </subcellularLocation>
</comment>
<dbReference type="PANTHER" id="PTHR21622:SF0">
    <property type="entry name" value="COILED-COIL-HELIX-COILED-COIL-HELIX DOMAIN CONTAINING 4"/>
    <property type="match status" value="1"/>
</dbReference>
<keyword evidence="10" id="KW-0735">Signal-anchor</keyword>
<evidence type="ECO:0000256" key="18">
    <source>
        <dbReference type="ARBA" id="ARBA00024980"/>
    </source>
</evidence>
<dbReference type="Pfam" id="PF06747">
    <property type="entry name" value="CHCH"/>
    <property type="match status" value="1"/>
</dbReference>
<keyword evidence="14" id="KW-0496">Mitochondrion</keyword>
<feature type="domain" description="CHCH" evidence="21">
    <location>
        <begin position="166"/>
        <end position="202"/>
    </location>
</feature>
<keyword evidence="13" id="KW-0811">Translocation</keyword>
<evidence type="ECO:0000313" key="23">
    <source>
        <dbReference type="Proteomes" id="UP000800035"/>
    </source>
</evidence>
<dbReference type="OrthoDB" id="7481291at2759"/>
<evidence type="ECO:0000256" key="16">
    <source>
        <dbReference type="ARBA" id="ARBA00023157"/>
    </source>
</evidence>
<evidence type="ECO:0000256" key="1">
    <source>
        <dbReference type="ARBA" id="ARBA00001947"/>
    </source>
</evidence>
<proteinExistence type="predicted"/>
<feature type="compositionally biased region" description="Low complexity" evidence="20">
    <location>
        <begin position="104"/>
        <end position="123"/>
    </location>
</feature>